<organism evidence="9">
    <name type="scientific">Diabrotica virgifera virgifera</name>
    <name type="common">western corn rootworm</name>
    <dbReference type="NCBI Taxonomy" id="50390"/>
    <lineage>
        <taxon>Eukaryota</taxon>
        <taxon>Metazoa</taxon>
        <taxon>Ecdysozoa</taxon>
        <taxon>Arthropoda</taxon>
        <taxon>Hexapoda</taxon>
        <taxon>Insecta</taxon>
        <taxon>Pterygota</taxon>
        <taxon>Neoptera</taxon>
        <taxon>Endopterygota</taxon>
        <taxon>Coleoptera</taxon>
        <taxon>Polyphaga</taxon>
        <taxon>Cucujiformia</taxon>
        <taxon>Chrysomeloidea</taxon>
        <taxon>Chrysomelidae</taxon>
        <taxon>Galerucinae</taxon>
        <taxon>Diabroticina</taxon>
        <taxon>Diabroticites</taxon>
        <taxon>Diabrotica</taxon>
    </lineage>
</organism>
<evidence type="ECO:0000256" key="5">
    <source>
        <dbReference type="SAM" id="Coils"/>
    </source>
</evidence>
<feature type="region of interest" description="Disordered" evidence="6">
    <location>
        <begin position="274"/>
        <end position="302"/>
    </location>
</feature>
<dbReference type="InterPro" id="IPR036443">
    <property type="entry name" value="Znf_RanBP2_sf"/>
</dbReference>
<proteinExistence type="predicted"/>
<dbReference type="Gene3D" id="2.30.30.380">
    <property type="entry name" value="Zn-finger domain of Sec23/24"/>
    <property type="match status" value="1"/>
</dbReference>
<dbReference type="RefSeq" id="XP_028128056.1">
    <property type="nucleotide sequence ID" value="XM_028272255.1"/>
</dbReference>
<dbReference type="PANTHER" id="PTHR46253:SF1">
    <property type="entry name" value="TAB2"/>
    <property type="match status" value="1"/>
</dbReference>
<reference evidence="8 9" key="1">
    <citation type="submission" date="2025-04" db="UniProtKB">
        <authorList>
            <consortium name="RefSeq"/>
        </authorList>
    </citation>
    <scope>IDENTIFICATION</scope>
    <source>
        <tissue evidence="8 9">Whole insect</tissue>
    </source>
</reference>
<evidence type="ECO:0000259" key="7">
    <source>
        <dbReference type="PROSITE" id="PS50199"/>
    </source>
</evidence>
<dbReference type="GO" id="GO:0008270">
    <property type="term" value="F:zinc ion binding"/>
    <property type="evidence" value="ECO:0007669"/>
    <property type="project" value="UniProtKB-KW"/>
</dbReference>
<keyword evidence="1" id="KW-0479">Metal-binding</keyword>
<evidence type="ECO:0000313" key="8">
    <source>
        <dbReference type="RefSeq" id="XP_028128056.1"/>
    </source>
</evidence>
<keyword evidence="2 4" id="KW-0863">Zinc-finger</keyword>
<dbReference type="PROSITE" id="PS01358">
    <property type="entry name" value="ZF_RANBP2_1"/>
    <property type="match status" value="1"/>
</dbReference>
<feature type="coiled-coil region" evidence="5">
    <location>
        <begin position="362"/>
        <end position="403"/>
    </location>
</feature>
<sequence>MFAGNNRRSSNVKVMQLFHEMKQQFPTIPDHLVTSSITSYIQSNSKQKNIVDFIEKTLADYNTAQMGRSSQQLESPPLDVSSTIQADVSKTAILNTGQTEMDETLSGDKQNSENVDTKAFCKIIAKRPNYLNIEGDKSEAKKTFNIQLSEKCKDVHKLLSSELSEKPPRSPQSTKQSTIKSPLKLEQPLELQGQHNTELVGNIKKETCSTPTQTTDTLIGNQNVNLSLNVNCSVDVVQSPTQPKRTTALQVTPSQPWLQVPTSPRSFTSVNLTLRPPTSSAQSNPIDITSQNSSLTYSTSSYDSQKGLQSRLQITVGPSNGSVSSLRVRPKSYHPQEHHQQMVSVRAGSLNNLSVNTDPPLALKQQARIERLRIELNSEKAKLLIMNEEIQELEKSRLESEKNAEIEKYLIKEIKHLRFQCNDLELDGEAFYNNIYTGQGINEFSIPIPRLRQNPRRRLQHQLQPTSPPKFEGPKWNCQLCTFLNHPILDKCEQCDFPRILHGTKKAETINPNITVGTLRMLNNIDIGRTSRSLSLNNVPREQATRPIGFVINQENDQQPSISMPTQINTSHSAPSMLNTIFINKNQV</sequence>
<keyword evidence="5" id="KW-0175">Coiled coil</keyword>
<accession>A0A6P7EZM4</accession>
<dbReference type="KEGG" id="dvv:114324415"/>
<evidence type="ECO:0000256" key="6">
    <source>
        <dbReference type="SAM" id="MobiDB-lite"/>
    </source>
</evidence>
<keyword evidence="3" id="KW-0862">Zinc</keyword>
<dbReference type="SUPFAM" id="SSF90209">
    <property type="entry name" value="Ran binding protein zinc finger-like"/>
    <property type="match status" value="1"/>
</dbReference>
<protein>
    <submittedName>
        <fullName evidence="8 9">TGF-beta-activated kinase 1 and MAP3K7-binding protein 2</fullName>
    </submittedName>
</protein>
<keyword evidence="8 9" id="KW-0808">Transferase</keyword>
<dbReference type="OrthoDB" id="6367910at2759"/>
<keyword evidence="8 9" id="KW-0418">Kinase</keyword>
<feature type="compositionally biased region" description="Polar residues" evidence="6">
    <location>
        <begin position="171"/>
        <end position="180"/>
    </location>
</feature>
<feature type="region of interest" description="Disordered" evidence="6">
    <location>
        <begin position="161"/>
        <end position="185"/>
    </location>
</feature>
<dbReference type="RefSeq" id="XP_028128057.1">
    <property type="nucleotide sequence ID" value="XM_028272256.1"/>
</dbReference>
<dbReference type="Gene3D" id="1.10.8.10">
    <property type="entry name" value="DNA helicase RuvA subunit, C-terminal domain"/>
    <property type="match status" value="1"/>
</dbReference>
<dbReference type="AlphaFoldDB" id="A0A6P7EZM4"/>
<feature type="compositionally biased region" description="Polar residues" evidence="6">
    <location>
        <begin position="274"/>
        <end position="288"/>
    </location>
</feature>
<name>A0A6P7EZM4_DIAVI</name>
<evidence type="ECO:0000256" key="2">
    <source>
        <dbReference type="ARBA" id="ARBA00022771"/>
    </source>
</evidence>
<dbReference type="PANTHER" id="PTHR46253">
    <property type="entry name" value="TGF-BETA-ACTIVATED KINASE 1 AND MAP3K7-BINDING PROTEIN TAB"/>
    <property type="match status" value="1"/>
</dbReference>
<dbReference type="InterPro" id="IPR001876">
    <property type="entry name" value="Znf_RanBP2"/>
</dbReference>
<feature type="compositionally biased region" description="Low complexity" evidence="6">
    <location>
        <begin position="289"/>
        <end position="302"/>
    </location>
</feature>
<evidence type="ECO:0000256" key="4">
    <source>
        <dbReference type="PROSITE-ProRule" id="PRU00322"/>
    </source>
</evidence>
<feature type="domain" description="RanBP2-type" evidence="7">
    <location>
        <begin position="471"/>
        <end position="501"/>
    </location>
</feature>
<dbReference type="GO" id="GO:0016301">
    <property type="term" value="F:kinase activity"/>
    <property type="evidence" value="ECO:0007669"/>
    <property type="project" value="UniProtKB-KW"/>
</dbReference>
<evidence type="ECO:0000313" key="9">
    <source>
        <dbReference type="RefSeq" id="XP_028128057.1"/>
    </source>
</evidence>
<evidence type="ECO:0000256" key="1">
    <source>
        <dbReference type="ARBA" id="ARBA00022723"/>
    </source>
</evidence>
<dbReference type="PROSITE" id="PS50199">
    <property type="entry name" value="ZF_RANBP2_2"/>
    <property type="match status" value="1"/>
</dbReference>
<dbReference type="SMART" id="SM00547">
    <property type="entry name" value="ZnF_RBZ"/>
    <property type="match status" value="1"/>
</dbReference>
<gene>
    <name evidence="8 9" type="primary">LOC114324415</name>
</gene>
<evidence type="ECO:0000256" key="3">
    <source>
        <dbReference type="ARBA" id="ARBA00022833"/>
    </source>
</evidence>